<comment type="caution">
    <text evidence="5">The sequence shown here is derived from an EMBL/GenBank/DDBJ whole genome shotgun (WGS) entry which is preliminary data.</text>
</comment>
<dbReference type="SMART" id="SM00248">
    <property type="entry name" value="ANK"/>
    <property type="match status" value="18"/>
</dbReference>
<dbReference type="PROSITE" id="PS50088">
    <property type="entry name" value="ANK_REPEAT"/>
    <property type="match status" value="6"/>
</dbReference>
<feature type="compositionally biased region" description="Low complexity" evidence="4">
    <location>
        <begin position="1094"/>
        <end position="1106"/>
    </location>
</feature>
<dbReference type="RefSeq" id="WP_200598214.1">
    <property type="nucleotide sequence ID" value="NZ_JAEPBG010000028.1"/>
</dbReference>
<feature type="repeat" description="ANK" evidence="3">
    <location>
        <begin position="238"/>
        <end position="270"/>
    </location>
</feature>
<feature type="compositionally biased region" description="Pro residues" evidence="4">
    <location>
        <begin position="22"/>
        <end position="34"/>
    </location>
</feature>
<evidence type="ECO:0000256" key="3">
    <source>
        <dbReference type="PROSITE-ProRule" id="PRU00023"/>
    </source>
</evidence>
<dbReference type="SUPFAM" id="SSF48403">
    <property type="entry name" value="Ankyrin repeat"/>
    <property type="match status" value="3"/>
</dbReference>
<evidence type="ECO:0000256" key="4">
    <source>
        <dbReference type="SAM" id="MobiDB-lite"/>
    </source>
</evidence>
<evidence type="ECO:0000256" key="2">
    <source>
        <dbReference type="ARBA" id="ARBA00023043"/>
    </source>
</evidence>
<dbReference type="PROSITE" id="PS50297">
    <property type="entry name" value="ANK_REP_REGION"/>
    <property type="match status" value="2"/>
</dbReference>
<dbReference type="EMBL" id="JAEPBG010000028">
    <property type="protein sequence ID" value="MBK4738844.1"/>
    <property type="molecule type" value="Genomic_DNA"/>
</dbReference>
<proteinExistence type="predicted"/>
<feature type="compositionally biased region" description="Polar residues" evidence="4">
    <location>
        <begin position="156"/>
        <end position="167"/>
    </location>
</feature>
<protein>
    <submittedName>
        <fullName evidence="5">Ankyrin repeat domain-containing protein</fullName>
    </submittedName>
</protein>
<keyword evidence="6" id="KW-1185">Reference proteome</keyword>
<organism evidence="5 6">
    <name type="scientific">Noviherbaspirillum pedocola</name>
    <dbReference type="NCBI Taxonomy" id="2801341"/>
    <lineage>
        <taxon>Bacteria</taxon>
        <taxon>Pseudomonadati</taxon>
        <taxon>Pseudomonadota</taxon>
        <taxon>Betaproteobacteria</taxon>
        <taxon>Burkholderiales</taxon>
        <taxon>Oxalobacteraceae</taxon>
        <taxon>Noviherbaspirillum</taxon>
    </lineage>
</organism>
<name>A0A934T013_9BURK</name>
<dbReference type="Pfam" id="PF12796">
    <property type="entry name" value="Ank_2"/>
    <property type="match status" value="4"/>
</dbReference>
<feature type="repeat" description="ANK" evidence="3">
    <location>
        <begin position="271"/>
        <end position="304"/>
    </location>
</feature>
<feature type="repeat" description="ANK" evidence="3">
    <location>
        <begin position="307"/>
        <end position="330"/>
    </location>
</feature>
<gene>
    <name evidence="5" type="ORF">JJB74_29890</name>
</gene>
<feature type="compositionally biased region" description="Polar residues" evidence="4">
    <location>
        <begin position="1"/>
        <end position="10"/>
    </location>
</feature>
<dbReference type="InterPro" id="IPR002110">
    <property type="entry name" value="Ankyrin_rpt"/>
</dbReference>
<feature type="repeat" description="ANK" evidence="3">
    <location>
        <begin position="415"/>
        <end position="448"/>
    </location>
</feature>
<dbReference type="Proteomes" id="UP000622890">
    <property type="component" value="Unassembled WGS sequence"/>
</dbReference>
<sequence>MDNINSNSPYNQHNQHNQRNPNIPPQPPANPPRAAPNLHQQALLRPVLQQQRIPLLPPTPGTPLYPPRAQPATPPVFLNQQPQFSGGPKRTTPESGLDPRPAEETKRGRTMSFTPAAPMQPLPLHPAGSLSAPASSHFHPGASFPYGPGLPMHTGQGMSSASTTQTPMPDVTPQIFECERVASCIRSDYLPVQMKHIKEGKPFLSLPALRTAVLLKDVDQLRMLLANSQFNLNERDDNGCTVLHYAAAMGMTKLVEALAKRGIDPDVRDHTGRTALHYAVLGGKAATTVALLAVRDIDINLEIRDQTGQTALMLAVKEGNTAIVDALLENPKIRINVCDENDYTPLLIALQKIYGHTEEYQPIVDALLSREEINVRACSNNGNNALMLAAGSAAGGLVRGLLDMKAFNINDSNDGGKTALIIASSNGYETIMRMLLDTDGVDINAPDKNGNTALMKAANSCCIDAVRMLLNTRGIDINAKNKKGETAFDLAVEDRFSTLAALLFASADRNIAAAGKSNNAALALAAAKGDIAAVQGLLAKADIDVNASAAGNLTPLMLAAANGHESVLQALLKAPDINVNIQGIFDSSALMLAARNGHTAIVNALLDVDGIEINALDNDCFTALMWAAEFKHDTVVESLLAKPGINVNIIGQDEHSALGFVTRQKNLTVMKLLLATPTINVRDVVQEALWPAIYQRDATMTQLLLAFPGIDINARLRHEGRTALMVAAKNGDEATVRSLLAMPDTDINTQDRDKKTALMLAAEEEHDSIVRALLAMPDIRLDLKDNFQGRTALELAKQGGHDKVVSALQNHILPAPHSSVRLQKTLQILFASARGIADLSVENADKLDNICERLESGKCAAAEIPALFAAVTPMGDAASEAFVRSLAFGVCTGSFRNAAGQLDETIGIFHNAQGLRAVYDATVFEISAAPFNIDLHRIARSNLLGIAAREGNVRMIRGLVRLGAHVNLPSPNGKTALAIAVERKDWAACAELISHGALPTLPISDGRPALYHIVEAFGSDDANKSIALLMRYLRIKGVTFDILVQNPDPAMRETQPVVMLNDLLARKVKAWGKFAHIVYGLENAAPSSGTVPGSTADTSSSLADTSRNTGAASHGKLD</sequence>
<evidence type="ECO:0000313" key="5">
    <source>
        <dbReference type="EMBL" id="MBK4738844.1"/>
    </source>
</evidence>
<dbReference type="InterPro" id="IPR036770">
    <property type="entry name" value="Ankyrin_rpt-contain_sf"/>
</dbReference>
<accession>A0A934T013</accession>
<feature type="repeat" description="ANK" evidence="3">
    <location>
        <begin position="449"/>
        <end position="482"/>
    </location>
</feature>
<keyword evidence="2 3" id="KW-0040">ANK repeat</keyword>
<feature type="compositionally biased region" description="Pro residues" evidence="4">
    <location>
        <begin position="55"/>
        <end position="74"/>
    </location>
</feature>
<feature type="compositionally biased region" description="Low complexity" evidence="4">
    <location>
        <begin position="11"/>
        <end position="21"/>
    </location>
</feature>
<dbReference type="AlphaFoldDB" id="A0A934T013"/>
<reference evidence="5" key="1">
    <citation type="submission" date="2021-01" db="EMBL/GenBank/DDBJ databases">
        <title>Genome sequence of strain Noviherbaspirillum sp. DKR-6.</title>
        <authorList>
            <person name="Chaudhary D.K."/>
        </authorList>
    </citation>
    <scope>NUCLEOTIDE SEQUENCE</scope>
    <source>
        <strain evidence="5">DKR-6</strain>
    </source>
</reference>
<feature type="region of interest" description="Disordered" evidence="4">
    <location>
        <begin position="1086"/>
        <end position="1118"/>
    </location>
</feature>
<keyword evidence="1" id="KW-0677">Repeat</keyword>
<evidence type="ECO:0000256" key="1">
    <source>
        <dbReference type="ARBA" id="ARBA00022737"/>
    </source>
</evidence>
<evidence type="ECO:0000313" key="6">
    <source>
        <dbReference type="Proteomes" id="UP000622890"/>
    </source>
</evidence>
<dbReference type="Pfam" id="PF00023">
    <property type="entry name" value="Ank"/>
    <property type="match status" value="1"/>
</dbReference>
<feature type="repeat" description="ANK" evidence="3">
    <location>
        <begin position="719"/>
        <end position="752"/>
    </location>
</feature>
<dbReference type="PANTHER" id="PTHR24198:SF165">
    <property type="entry name" value="ANKYRIN REPEAT-CONTAINING PROTEIN-RELATED"/>
    <property type="match status" value="1"/>
</dbReference>
<dbReference type="Gene3D" id="1.25.40.20">
    <property type="entry name" value="Ankyrin repeat-containing domain"/>
    <property type="match status" value="6"/>
</dbReference>
<dbReference type="PANTHER" id="PTHR24198">
    <property type="entry name" value="ANKYRIN REPEAT AND PROTEIN KINASE DOMAIN-CONTAINING PROTEIN"/>
    <property type="match status" value="1"/>
</dbReference>
<feature type="region of interest" description="Disordered" evidence="4">
    <location>
        <begin position="1"/>
        <end position="167"/>
    </location>
</feature>